<protein>
    <submittedName>
        <fullName evidence="1">Uncharacterized protein</fullName>
    </submittedName>
</protein>
<organism evidence="1 2">
    <name type="scientific">Fusobacterium nucleatum subsp. polymorphum</name>
    <name type="common">Fusobacterium polymorphum</name>
    <dbReference type="NCBI Taxonomy" id="76857"/>
    <lineage>
        <taxon>Bacteria</taxon>
        <taxon>Fusobacteriati</taxon>
        <taxon>Fusobacteriota</taxon>
        <taxon>Fusobacteriia</taxon>
        <taxon>Fusobacteriales</taxon>
        <taxon>Fusobacteriaceae</taxon>
        <taxon>Fusobacterium</taxon>
    </lineage>
</organism>
<accession>A0A1Z3CIT4</accession>
<reference evidence="1 2" key="1">
    <citation type="submission" date="2017-06" db="EMBL/GenBank/DDBJ databases">
        <title>Draft genome sequence of Fusobacterium nucleatum subsp. polymorphum KCOM 1260 (=ChDC F218).</title>
        <authorList>
            <person name="Kook J.-K."/>
            <person name="Park S.-N."/>
            <person name="Lim Y.K."/>
            <person name="Roh H."/>
        </authorList>
    </citation>
    <scope>NUCLEOTIDE SEQUENCE [LARGE SCALE GENOMIC DNA]</scope>
    <source>
        <strain evidence="2">KCOM 1260 (ChDC F218)</strain>
    </source>
</reference>
<dbReference type="AlphaFoldDB" id="A0A1Z3CIT4"/>
<keyword evidence="2" id="KW-1185">Reference proteome</keyword>
<proteinExistence type="predicted"/>
<sequence>MNEQYYPKEIEIVSSYINQFNYSDKYVSKKELESLLKKDIPLSVEELEKVLINSGKILKMTDFFKNLKVSAKIELEKKHLYLFYYSLMSFFESGIEENKLKILENFLREVIKNKNIEQNNFNLFERNFYTFLKDDSLKNKGFERYLYEKFKMHFKNDEKEIYKFCREYYILINSFLLKTLLYRYLKENENNEKIINLKSLEIIKKVIK</sequence>
<evidence type="ECO:0000313" key="1">
    <source>
        <dbReference type="EMBL" id="ASC03538.1"/>
    </source>
</evidence>
<dbReference type="Proteomes" id="UP000196759">
    <property type="component" value="Chromosome"/>
</dbReference>
<dbReference type="RefSeq" id="WP_088337635.1">
    <property type="nucleotide sequence ID" value="NZ_CP021934.1"/>
</dbReference>
<dbReference type="EMBL" id="CP021934">
    <property type="protein sequence ID" value="ASC03538.1"/>
    <property type="molecule type" value="Genomic_DNA"/>
</dbReference>
<evidence type="ECO:0000313" key="2">
    <source>
        <dbReference type="Proteomes" id="UP000196759"/>
    </source>
</evidence>
<gene>
    <name evidence="1" type="ORF">CBG50_09810</name>
</gene>
<name>A0A1Z3CIT4_FUSNP</name>